<sequence length="79" mass="8623">MKKLIALGLMALSMNTAFAADGTYTGTIDMTRSEGNQVKAERVESDLTLEGRNEASNGGIQFQKNVDQDQTIQLTGRRD</sequence>
<evidence type="ECO:0000313" key="5">
    <source>
        <dbReference type="EMBL" id="PMF19741.1"/>
    </source>
</evidence>
<evidence type="ECO:0000313" key="3">
    <source>
        <dbReference type="EMBL" id="MDH5923632.1"/>
    </source>
</evidence>
<feature type="chain" id="PRO_5015043685" evidence="2">
    <location>
        <begin position="20"/>
        <end position="79"/>
    </location>
</feature>
<dbReference type="Proteomes" id="UP001569200">
    <property type="component" value="Unassembled WGS sequence"/>
</dbReference>
<dbReference type="GeneID" id="72399094"/>
<feature type="compositionally biased region" description="Basic and acidic residues" evidence="1">
    <location>
        <begin position="39"/>
        <end position="53"/>
    </location>
</feature>
<keyword evidence="2" id="KW-0732">Signal</keyword>
<reference evidence="5" key="3">
    <citation type="journal article" date="2018" name="Nature">
        <title>A major lineage of non-tailed dsDNA viruses as unrecognized killers of marine bacteria.</title>
        <authorList>
            <person name="Kauffman K.M."/>
            <person name="Hussain F.A."/>
            <person name="Yang J."/>
            <person name="Arevalo P."/>
            <person name="Brown J.M."/>
            <person name="Chang W.K."/>
            <person name="VanInsberghe D."/>
            <person name="Elsherbini J."/>
            <person name="Sharma R.S."/>
            <person name="Cutler M.B."/>
            <person name="Kelly L."/>
            <person name="Polz M.F."/>
        </authorList>
    </citation>
    <scope>NUCLEOTIDE SEQUENCE</scope>
    <source>
        <strain evidence="5">10N.286.54.F3</strain>
    </source>
</reference>
<reference evidence="3" key="4">
    <citation type="submission" date="2022-01" db="EMBL/GenBank/DDBJ databases">
        <title>Vibrio aestuarianus Clade A and Clade B isolates are associated with Pacific oyster (Crassostrea gigas) disease outbreaks across Ireland.</title>
        <authorList>
            <person name="Coyle N."/>
            <person name="O'Toole C."/>
            <person name="Thomas J.C.L."/>
            <person name="Ryder D."/>
            <person name="Cheslett D."/>
            <person name="Feist S."/>
            <person name="Bean T."/>
            <person name="Joseph A."/>
            <person name="Waina A."/>
            <person name="Feil E."/>
            <person name="Verner-Jeffreys D.W."/>
        </authorList>
    </citation>
    <scope>NUCLEOTIDE SEQUENCE</scope>
    <source>
        <strain evidence="3">S/17/14 A</strain>
    </source>
</reference>
<feature type="region of interest" description="Disordered" evidence="1">
    <location>
        <begin position="35"/>
        <end position="79"/>
    </location>
</feature>
<proteinExistence type="predicted"/>
<protein>
    <submittedName>
        <fullName evidence="3">Uncharacterized protein</fullName>
    </submittedName>
</protein>
<dbReference type="AlphaFoldDB" id="A0A0P6Z6W4"/>
<organism evidence="3 7">
    <name type="scientific">Vibrio splendidus</name>
    <dbReference type="NCBI Taxonomy" id="29497"/>
    <lineage>
        <taxon>Bacteria</taxon>
        <taxon>Pseudomonadati</taxon>
        <taxon>Pseudomonadota</taxon>
        <taxon>Gammaproteobacteria</taxon>
        <taxon>Vibrionales</taxon>
        <taxon>Vibrionaceae</taxon>
        <taxon>Vibrio</taxon>
    </lineage>
</organism>
<reference evidence="6" key="1">
    <citation type="submission" date="2016-07" db="EMBL/GenBank/DDBJ databases">
        <title>Nontailed viruses are major unrecognized killers of bacteria in the ocean.</title>
        <authorList>
            <person name="Kauffman K."/>
            <person name="Hussain F."/>
            <person name="Yang J."/>
            <person name="Arevalo P."/>
            <person name="Brown J."/>
            <person name="Cutler M."/>
            <person name="Kelly L."/>
            <person name="Polz M.F."/>
        </authorList>
    </citation>
    <scope>NUCLEOTIDE SEQUENCE [LARGE SCALE GENOMIC DNA]</scope>
    <source>
        <strain evidence="6">10N.286.54.F3</strain>
    </source>
</reference>
<name>A0A0P6Z6W4_VIBSP</name>
<evidence type="ECO:0000313" key="4">
    <source>
        <dbReference type="EMBL" id="MEZ8181195.1"/>
    </source>
</evidence>
<feature type="compositionally biased region" description="Polar residues" evidence="1">
    <location>
        <begin position="54"/>
        <end position="79"/>
    </location>
</feature>
<evidence type="ECO:0000256" key="2">
    <source>
        <dbReference type="SAM" id="SignalP"/>
    </source>
</evidence>
<keyword evidence="8" id="KW-1185">Reference proteome</keyword>
<reference evidence="5" key="2">
    <citation type="submission" date="2016-07" db="EMBL/GenBank/DDBJ databases">
        <authorList>
            <person name="Wan K."/>
            <person name="Booth B."/>
            <person name="Spirohn K."/>
            <person name="Hao T."/>
            <person name="Hu Y."/>
            <person name="Calderwood M."/>
            <person name="Hill D."/>
            <person name="Mohr S."/>
            <person name="Vidal M."/>
            <person name="Celniker S."/>
            <person name="Perrimon N."/>
        </authorList>
    </citation>
    <scope>NUCLEOTIDE SEQUENCE</scope>
    <source>
        <strain evidence="5">10N.286.54.F3</strain>
    </source>
</reference>
<dbReference type="EMBL" id="MCSW01000184">
    <property type="protein sequence ID" value="PMF19741.1"/>
    <property type="molecule type" value="Genomic_DNA"/>
</dbReference>
<dbReference type="Proteomes" id="UP001159663">
    <property type="component" value="Unassembled WGS sequence"/>
</dbReference>
<accession>A0A0P6Z6W4</accession>
<evidence type="ECO:0000313" key="8">
    <source>
        <dbReference type="Proteomes" id="UP001569200"/>
    </source>
</evidence>
<gene>
    <name evidence="4" type="ORF">ACED33_10945</name>
    <name evidence="5" type="ORF">BCV19_12665</name>
    <name evidence="3" type="ORF">L8R85_21625</name>
</gene>
<dbReference type="EMBL" id="JBGOOW010000009">
    <property type="protein sequence ID" value="MEZ8181195.1"/>
    <property type="molecule type" value="Genomic_DNA"/>
</dbReference>
<reference evidence="4 8" key="5">
    <citation type="submission" date="2024-06" db="EMBL/GenBank/DDBJ databases">
        <authorList>
            <person name="Steensen K."/>
            <person name="Seneca J."/>
            <person name="Bartlau N."/>
            <person name="Yu A.X."/>
            <person name="Polz M.F."/>
        </authorList>
    </citation>
    <scope>NUCLEOTIDE SEQUENCE [LARGE SCALE GENOMIC DNA]</scope>
    <source>
        <strain evidence="4 8">1F145</strain>
    </source>
</reference>
<dbReference type="EMBL" id="JAKMYX010000118">
    <property type="protein sequence ID" value="MDH5923632.1"/>
    <property type="molecule type" value="Genomic_DNA"/>
</dbReference>
<evidence type="ECO:0000256" key="1">
    <source>
        <dbReference type="SAM" id="MobiDB-lite"/>
    </source>
</evidence>
<accession>A0A1C3IXA8</accession>
<dbReference type="Proteomes" id="UP000235405">
    <property type="component" value="Unassembled WGS sequence"/>
</dbReference>
<comment type="caution">
    <text evidence="3">The sequence shown here is derived from an EMBL/GenBank/DDBJ whole genome shotgun (WGS) entry which is preliminary data.</text>
</comment>
<evidence type="ECO:0000313" key="7">
    <source>
        <dbReference type="Proteomes" id="UP001159663"/>
    </source>
</evidence>
<evidence type="ECO:0000313" key="6">
    <source>
        <dbReference type="Proteomes" id="UP000235405"/>
    </source>
</evidence>
<dbReference type="RefSeq" id="WP_017081013.1">
    <property type="nucleotide sequence ID" value="NZ_AP025508.1"/>
</dbReference>
<feature type="signal peptide" evidence="2">
    <location>
        <begin position="1"/>
        <end position="19"/>
    </location>
</feature>